<organism evidence="1 2">
    <name type="scientific">Favolaschia claudopus</name>
    <dbReference type="NCBI Taxonomy" id="2862362"/>
    <lineage>
        <taxon>Eukaryota</taxon>
        <taxon>Fungi</taxon>
        <taxon>Dikarya</taxon>
        <taxon>Basidiomycota</taxon>
        <taxon>Agaricomycotina</taxon>
        <taxon>Agaricomycetes</taxon>
        <taxon>Agaricomycetidae</taxon>
        <taxon>Agaricales</taxon>
        <taxon>Marasmiineae</taxon>
        <taxon>Mycenaceae</taxon>
        <taxon>Favolaschia</taxon>
    </lineage>
</organism>
<dbReference type="Gene3D" id="3.80.10.10">
    <property type="entry name" value="Ribonuclease Inhibitor"/>
    <property type="match status" value="1"/>
</dbReference>
<protein>
    <recommendedName>
        <fullName evidence="3">F-box domain-containing protein</fullName>
    </recommendedName>
</protein>
<dbReference type="AlphaFoldDB" id="A0AAW0BDQ4"/>
<dbReference type="InterPro" id="IPR036047">
    <property type="entry name" value="F-box-like_dom_sf"/>
</dbReference>
<dbReference type="InterPro" id="IPR032675">
    <property type="entry name" value="LRR_dom_sf"/>
</dbReference>
<dbReference type="SUPFAM" id="SSF81383">
    <property type="entry name" value="F-box domain"/>
    <property type="match status" value="1"/>
</dbReference>
<dbReference type="Proteomes" id="UP001362999">
    <property type="component" value="Unassembled WGS sequence"/>
</dbReference>
<evidence type="ECO:0000313" key="2">
    <source>
        <dbReference type="Proteomes" id="UP001362999"/>
    </source>
</evidence>
<keyword evidence="2" id="KW-1185">Reference proteome</keyword>
<dbReference type="EMBL" id="JAWWNJ010000034">
    <property type="protein sequence ID" value="KAK7024813.1"/>
    <property type="molecule type" value="Genomic_DNA"/>
</dbReference>
<reference evidence="1 2" key="1">
    <citation type="journal article" date="2024" name="J Genomics">
        <title>Draft genome sequencing and assembly of Favolaschia claudopus CIRM-BRFM 2984 isolated from oak limbs.</title>
        <authorList>
            <person name="Navarro D."/>
            <person name="Drula E."/>
            <person name="Chaduli D."/>
            <person name="Cazenave R."/>
            <person name="Ahrendt S."/>
            <person name="Wang J."/>
            <person name="Lipzen A."/>
            <person name="Daum C."/>
            <person name="Barry K."/>
            <person name="Grigoriev I.V."/>
            <person name="Favel A."/>
            <person name="Rosso M.N."/>
            <person name="Martin F."/>
        </authorList>
    </citation>
    <scope>NUCLEOTIDE SEQUENCE [LARGE SCALE GENOMIC DNA]</scope>
    <source>
        <strain evidence="1 2">CIRM-BRFM 2984</strain>
    </source>
</reference>
<evidence type="ECO:0008006" key="3">
    <source>
        <dbReference type="Google" id="ProtNLM"/>
    </source>
</evidence>
<comment type="caution">
    <text evidence="1">The sequence shown here is derived from an EMBL/GenBank/DDBJ whole genome shotgun (WGS) entry which is preliminary data.</text>
</comment>
<accession>A0AAW0BDQ4</accession>
<gene>
    <name evidence="1" type="ORF">R3P38DRAFT_1052119</name>
</gene>
<name>A0AAW0BDQ4_9AGAR</name>
<sequence length="467" mass="53154">MSFVAPNEIWIHIFSLVREGRSLKSIILTCHRFHDLALPELLQRVVWTSVEKAETHMDFLETQVALRSVTRELVLNLPKDSYSQMDRITEIVNRMAIFVNLDTLSIIYGYFTDSFYNLLANLPRLTHLSLTACHLARPPTNIPGPNSSVVTHLTMNDVMPLFSSFHMHTLHEYLFAALPHVVALTHTDLHTVSAAQLPRLTSLSIDCPSNAHVVAMLVKYYLPRLGGTLRDLHVNIRKTLPNPHEPAEPLDPIELPVLLLRSFTGSLHIATGLLRSAPSLSSIRINDGFIKKTQEALVFIEACSALPLEEIEFGVEDWDDEVLLAILHRLPSCQHVRLFFHYSQPSDDFLFHLGIQYLPLLAKLHTLHVYAKPAPPPSPPAQQFRRYLAGEEDTEESKQRVPAVIPEEESCVEYLAVWKKYTPALRRVQFVKGREWKREGERARWFVWNVSEVDDGSIGRHADEDAD</sequence>
<evidence type="ECO:0000313" key="1">
    <source>
        <dbReference type="EMBL" id="KAK7024813.1"/>
    </source>
</evidence>
<proteinExistence type="predicted"/>